<sequence length="216" mass="22784">MALFTADSKNVFGQTVEEAGTYNVVVAPSSQFTNSKQTGKPMAVFDYEVIDGKYAGGQIRFDNEVWDGSTKEKADQSAKRFSTIAVALGAADGTVFDSVEQFVSQSIGHRLAVSADWETSQNGKTYLAVRGYQAFMSDGSKPNGKVRPQGQSATPSNGFGSKSAPNQNAGGFGNQPTGQTNAFGAQTPQSNNTGAGYSNANYRGGMSDDIPDNLPF</sequence>
<dbReference type="Proteomes" id="UP001227831">
    <property type="component" value="Unassembled WGS sequence"/>
</dbReference>
<gene>
    <name evidence="2" type="ORF">RA086_05460</name>
</gene>
<dbReference type="EMBL" id="JAVCWF010000001">
    <property type="protein sequence ID" value="MDQ7937074.1"/>
    <property type="molecule type" value="Genomic_DNA"/>
</dbReference>
<evidence type="ECO:0000256" key="1">
    <source>
        <dbReference type="SAM" id="MobiDB-lite"/>
    </source>
</evidence>
<evidence type="ECO:0000313" key="2">
    <source>
        <dbReference type="EMBL" id="MDQ7937074.1"/>
    </source>
</evidence>
<organism evidence="2 3">
    <name type="scientific">Lactiplantibacillus brownii</name>
    <dbReference type="NCBI Taxonomy" id="3069269"/>
    <lineage>
        <taxon>Bacteria</taxon>
        <taxon>Bacillati</taxon>
        <taxon>Bacillota</taxon>
        <taxon>Bacilli</taxon>
        <taxon>Lactobacillales</taxon>
        <taxon>Lactobacillaceae</taxon>
        <taxon>Lactiplantibacillus</taxon>
    </lineage>
</organism>
<comment type="caution">
    <text evidence="2">The sequence shown here is derived from an EMBL/GenBank/DDBJ whole genome shotgun (WGS) entry which is preliminary data.</text>
</comment>
<dbReference type="InterPro" id="IPR007731">
    <property type="entry name" value="DUF669"/>
</dbReference>
<feature type="region of interest" description="Disordered" evidence="1">
    <location>
        <begin position="138"/>
        <end position="216"/>
    </location>
</feature>
<proteinExistence type="predicted"/>
<keyword evidence="3" id="KW-1185">Reference proteome</keyword>
<protein>
    <submittedName>
        <fullName evidence="2">DUF669 domain-containing protein</fullName>
    </submittedName>
</protein>
<name>A0ABU1A821_9LACO</name>
<evidence type="ECO:0000313" key="3">
    <source>
        <dbReference type="Proteomes" id="UP001227831"/>
    </source>
</evidence>
<accession>A0ABU1A821</accession>
<dbReference type="RefSeq" id="WP_308702851.1">
    <property type="nucleotide sequence ID" value="NZ_AP027463.1"/>
</dbReference>
<dbReference type="Pfam" id="PF05037">
    <property type="entry name" value="DUF669"/>
    <property type="match status" value="1"/>
</dbReference>
<reference evidence="2 3" key="1">
    <citation type="journal article" date="2023" name="Int. J. Syst. Evol. Microbiol.">
        <title>Lactiplantibacillus brownii sp. nov., a novel psychrotolerant species isolated from sauerkraut.</title>
        <authorList>
            <person name="Heng Y.C."/>
            <person name="Silvaraju S."/>
            <person name="Lee J.K.Y."/>
            <person name="Kittelmann S."/>
        </authorList>
    </citation>
    <scope>NUCLEOTIDE SEQUENCE [LARGE SCALE GENOMIC DNA]</scope>
    <source>
        <strain evidence="2 3">WILCCON 0030</strain>
    </source>
</reference>
<feature type="compositionally biased region" description="Polar residues" evidence="1">
    <location>
        <begin position="149"/>
        <end position="201"/>
    </location>
</feature>